<dbReference type="RefSeq" id="WP_238199120.1">
    <property type="nucleotide sequence ID" value="NZ_BPQZ01000031.1"/>
</dbReference>
<accession>A0AA37WQB3</accession>
<dbReference type="Proteomes" id="UP001157440">
    <property type="component" value="Unassembled WGS sequence"/>
</dbReference>
<evidence type="ECO:0000313" key="3">
    <source>
        <dbReference type="Proteomes" id="UP001157440"/>
    </source>
</evidence>
<dbReference type="SUPFAM" id="SSF52129">
    <property type="entry name" value="Caspase-like"/>
    <property type="match status" value="1"/>
</dbReference>
<dbReference type="EMBL" id="BSPL01000009">
    <property type="protein sequence ID" value="GLS69026.1"/>
    <property type="molecule type" value="Genomic_DNA"/>
</dbReference>
<evidence type="ECO:0000313" key="2">
    <source>
        <dbReference type="EMBL" id="GLS69026.1"/>
    </source>
</evidence>
<protein>
    <recommendedName>
        <fullName evidence="4">Gingipain domain-containing protein</fullName>
    </recommendedName>
</protein>
<gene>
    <name evidence="2" type="ORF">GCM10007890_10380</name>
</gene>
<organism evidence="2 3">
    <name type="scientific">Methylobacterium tardum</name>
    <dbReference type="NCBI Taxonomy" id="374432"/>
    <lineage>
        <taxon>Bacteria</taxon>
        <taxon>Pseudomonadati</taxon>
        <taxon>Pseudomonadota</taxon>
        <taxon>Alphaproteobacteria</taxon>
        <taxon>Hyphomicrobiales</taxon>
        <taxon>Methylobacteriaceae</taxon>
        <taxon>Methylobacterium</taxon>
    </lineage>
</organism>
<keyword evidence="3" id="KW-1185">Reference proteome</keyword>
<evidence type="ECO:0000256" key="1">
    <source>
        <dbReference type="SAM" id="MobiDB-lite"/>
    </source>
</evidence>
<comment type="caution">
    <text evidence="2">The sequence shown here is derived from an EMBL/GenBank/DDBJ whole genome shotgun (WGS) entry which is preliminary data.</text>
</comment>
<evidence type="ECO:0008006" key="4">
    <source>
        <dbReference type="Google" id="ProtNLM"/>
    </source>
</evidence>
<name>A0AA37WQB3_9HYPH</name>
<sequence>MAERDVASAKFASFGIDAETSRPLPDPDPSGFAKRASTDANDPAAIRRHEDAMTFGTVVEVNEEDLSSSGWGIVFAAADPRAEEIENALAPLIEHRKMQAGLQFRIFKHDQGVREGDTAEAWLERLDIGLDLVEPAKGAPYYLLLIGDLEQITAEFQYRIDLYWAVGRIHFDTLEAYQNYAANVVRYETAQSIPHRRTAAVFAPRHLGDQATEMFNEMVAAPLVATAPLNDFSWEPMLAAAATKAAFSELITGKRDCGLPALLFSGGHGMAFPPEDPLLPVTQGALVCQDWRGPGTKIEASHWFAASDLPEGGVAAGAIHLLFACYGGGYSATDTFRDRGAARRIADRPGIARLLQAMLGRADGGPLAVIAHIDRAFAYSFATLRMGEQAQGFRSVLFALMLGRRVGSALDRFSVKWASIATQIADLSRSQETGETDRKLLQLWIARDDARNYIVFGDPAVRLHPSITKSAPR</sequence>
<proteinExistence type="predicted"/>
<reference evidence="3" key="1">
    <citation type="journal article" date="2019" name="Int. J. Syst. Evol. Microbiol.">
        <title>The Global Catalogue of Microorganisms (GCM) 10K type strain sequencing project: providing services to taxonomists for standard genome sequencing and annotation.</title>
        <authorList>
            <consortium name="The Broad Institute Genomics Platform"/>
            <consortium name="The Broad Institute Genome Sequencing Center for Infectious Disease"/>
            <person name="Wu L."/>
            <person name="Ma J."/>
        </authorList>
    </citation>
    <scope>NUCLEOTIDE SEQUENCE [LARGE SCALE GENOMIC DNA]</scope>
    <source>
        <strain evidence="3">NBRC 103632</strain>
    </source>
</reference>
<feature type="region of interest" description="Disordered" evidence="1">
    <location>
        <begin position="17"/>
        <end position="42"/>
    </location>
</feature>
<dbReference type="AlphaFoldDB" id="A0AA37WQB3"/>
<dbReference type="InterPro" id="IPR029030">
    <property type="entry name" value="Caspase-like_dom_sf"/>
</dbReference>